<evidence type="ECO:0000313" key="6">
    <source>
        <dbReference type="EMBL" id="TWF93489.1"/>
    </source>
</evidence>
<dbReference type="RefSeq" id="WP_145743305.1">
    <property type="nucleotide sequence ID" value="NZ_VIWX01000005.1"/>
</dbReference>
<dbReference type="Pfam" id="PF00440">
    <property type="entry name" value="TetR_N"/>
    <property type="match status" value="1"/>
</dbReference>
<dbReference type="AlphaFoldDB" id="A0A561U297"/>
<dbReference type="InterPro" id="IPR001647">
    <property type="entry name" value="HTH_TetR"/>
</dbReference>
<accession>A0A561U297</accession>
<dbReference type="Proteomes" id="UP000316184">
    <property type="component" value="Unassembled WGS sequence"/>
</dbReference>
<keyword evidence="1" id="KW-0805">Transcription regulation</keyword>
<gene>
    <name evidence="6" type="ORF">FHU35_15333</name>
</gene>
<evidence type="ECO:0000256" key="3">
    <source>
        <dbReference type="ARBA" id="ARBA00023163"/>
    </source>
</evidence>
<dbReference type="GO" id="GO:0003700">
    <property type="term" value="F:DNA-binding transcription factor activity"/>
    <property type="evidence" value="ECO:0007669"/>
    <property type="project" value="TreeGrafter"/>
</dbReference>
<organism evidence="6 7">
    <name type="scientific">Saccharopolyspora dendranthemae</name>
    <dbReference type="NCBI Taxonomy" id="1181886"/>
    <lineage>
        <taxon>Bacteria</taxon>
        <taxon>Bacillati</taxon>
        <taxon>Actinomycetota</taxon>
        <taxon>Actinomycetes</taxon>
        <taxon>Pseudonocardiales</taxon>
        <taxon>Pseudonocardiaceae</taxon>
        <taxon>Saccharopolyspora</taxon>
    </lineage>
</organism>
<evidence type="ECO:0000256" key="2">
    <source>
        <dbReference type="ARBA" id="ARBA00023125"/>
    </source>
</evidence>
<dbReference type="PANTHER" id="PTHR30055">
    <property type="entry name" value="HTH-TYPE TRANSCRIPTIONAL REGULATOR RUTR"/>
    <property type="match status" value="1"/>
</dbReference>
<dbReference type="SUPFAM" id="SSF48498">
    <property type="entry name" value="Tetracyclin repressor-like, C-terminal domain"/>
    <property type="match status" value="1"/>
</dbReference>
<evidence type="ECO:0000259" key="5">
    <source>
        <dbReference type="PROSITE" id="PS50977"/>
    </source>
</evidence>
<keyword evidence="2 4" id="KW-0238">DNA-binding</keyword>
<evidence type="ECO:0000256" key="1">
    <source>
        <dbReference type="ARBA" id="ARBA00023015"/>
    </source>
</evidence>
<dbReference type="Pfam" id="PF21597">
    <property type="entry name" value="TetR_C_43"/>
    <property type="match status" value="1"/>
</dbReference>
<dbReference type="PROSITE" id="PS50977">
    <property type="entry name" value="HTH_TETR_2"/>
    <property type="match status" value="1"/>
</dbReference>
<feature type="domain" description="HTH tetR-type" evidence="5">
    <location>
        <begin position="6"/>
        <end position="65"/>
    </location>
</feature>
<reference evidence="6 7" key="1">
    <citation type="submission" date="2019-06" db="EMBL/GenBank/DDBJ databases">
        <title>Sequencing the genomes of 1000 actinobacteria strains.</title>
        <authorList>
            <person name="Klenk H.-P."/>
        </authorList>
    </citation>
    <scope>NUCLEOTIDE SEQUENCE [LARGE SCALE GENOMIC DNA]</scope>
    <source>
        <strain evidence="6 7">DSM 46699</strain>
    </source>
</reference>
<dbReference type="PANTHER" id="PTHR30055:SF234">
    <property type="entry name" value="HTH-TYPE TRANSCRIPTIONAL REGULATOR BETI"/>
    <property type="match status" value="1"/>
</dbReference>
<feature type="DNA-binding region" description="H-T-H motif" evidence="4">
    <location>
        <begin position="28"/>
        <end position="47"/>
    </location>
</feature>
<dbReference type="InterPro" id="IPR036271">
    <property type="entry name" value="Tet_transcr_reg_TetR-rel_C_sf"/>
</dbReference>
<protein>
    <submittedName>
        <fullName evidence="6">TetR family transcriptional regulator</fullName>
    </submittedName>
</protein>
<name>A0A561U297_9PSEU</name>
<dbReference type="Gene3D" id="1.10.357.10">
    <property type="entry name" value="Tetracycline Repressor, domain 2"/>
    <property type="match status" value="1"/>
</dbReference>
<sequence length="177" mass="19328">MRADARRNRERLITAAREAYTSDAAKVSLDSVARAAGVGIGTLYRHFPTRDALAEAVYRSEFAALRDCTAELLADQPPDAALRAWMRRFADYIATKREMAEALRSVMSSISLSEKRAELAEAARTLLEAGAQDGSLRSDVPAEDVVAGIVGIFLACGPDQPEQADRLLDLMMDGLRR</sequence>
<dbReference type="GO" id="GO:0000976">
    <property type="term" value="F:transcription cis-regulatory region binding"/>
    <property type="evidence" value="ECO:0007669"/>
    <property type="project" value="TreeGrafter"/>
</dbReference>
<dbReference type="PRINTS" id="PR00455">
    <property type="entry name" value="HTHTETR"/>
</dbReference>
<evidence type="ECO:0000256" key="4">
    <source>
        <dbReference type="PROSITE-ProRule" id="PRU00335"/>
    </source>
</evidence>
<evidence type="ECO:0000313" key="7">
    <source>
        <dbReference type="Proteomes" id="UP000316184"/>
    </source>
</evidence>
<dbReference type="EMBL" id="VIWX01000005">
    <property type="protein sequence ID" value="TWF93489.1"/>
    <property type="molecule type" value="Genomic_DNA"/>
</dbReference>
<keyword evidence="3" id="KW-0804">Transcription</keyword>
<dbReference type="OrthoDB" id="9795011at2"/>
<dbReference type="InterPro" id="IPR009057">
    <property type="entry name" value="Homeodomain-like_sf"/>
</dbReference>
<dbReference type="SUPFAM" id="SSF46689">
    <property type="entry name" value="Homeodomain-like"/>
    <property type="match status" value="1"/>
</dbReference>
<dbReference type="InterPro" id="IPR049445">
    <property type="entry name" value="TetR_SbtR-like_C"/>
</dbReference>
<proteinExistence type="predicted"/>
<dbReference type="InterPro" id="IPR050109">
    <property type="entry name" value="HTH-type_TetR-like_transc_reg"/>
</dbReference>
<comment type="caution">
    <text evidence="6">The sequence shown here is derived from an EMBL/GenBank/DDBJ whole genome shotgun (WGS) entry which is preliminary data.</text>
</comment>
<keyword evidence="7" id="KW-1185">Reference proteome</keyword>